<dbReference type="Pfam" id="PF05163">
    <property type="entry name" value="DinB"/>
    <property type="match status" value="1"/>
</dbReference>
<dbReference type="Proteomes" id="UP000623842">
    <property type="component" value="Unassembled WGS sequence"/>
</dbReference>
<protein>
    <recommendedName>
        <fullName evidence="6">Damage-inducible protein DinB</fullName>
    </recommendedName>
</protein>
<accession>A0A919BNR9</accession>
<feature type="binding site" evidence="3">
    <location>
        <position position="125"/>
    </location>
    <ligand>
        <name>a divalent metal cation</name>
        <dbReference type="ChEBI" id="CHEBI:60240"/>
    </ligand>
</feature>
<dbReference type="EMBL" id="BNCK01000009">
    <property type="protein sequence ID" value="GHG02891.1"/>
    <property type="molecule type" value="Genomic_DNA"/>
</dbReference>
<evidence type="ECO:0000256" key="1">
    <source>
        <dbReference type="ARBA" id="ARBA00008635"/>
    </source>
</evidence>
<dbReference type="RefSeq" id="WP_229854809.1">
    <property type="nucleotide sequence ID" value="NZ_BNCK01000009.1"/>
</dbReference>
<evidence type="ECO:0000256" key="3">
    <source>
        <dbReference type="PIRSR" id="PIRSR607837-1"/>
    </source>
</evidence>
<sequence>MFVSAFKYKKAANKALLDIEGPQLDLLNEKDKTFFLRILNHTSVVDSLFISRLSDTPELYQADNTLNTPTIDELRAFMLECDDWLIEFAKHLTPEIQHQRVSFQFVDGDNGSMSVPEVLLHLLMHGSNHRGMASRVLASNDLERPKDTFTRYLHQIEPHRRMSKKL</sequence>
<gene>
    <name evidence="4" type="ORF">GCM10017161_34870</name>
</gene>
<organism evidence="4 5">
    <name type="scientific">Thalassotalea marina</name>
    <dbReference type="NCBI Taxonomy" id="1673741"/>
    <lineage>
        <taxon>Bacteria</taxon>
        <taxon>Pseudomonadati</taxon>
        <taxon>Pseudomonadota</taxon>
        <taxon>Gammaproteobacteria</taxon>
        <taxon>Alteromonadales</taxon>
        <taxon>Colwelliaceae</taxon>
        <taxon>Thalassotalea</taxon>
    </lineage>
</organism>
<feature type="binding site" evidence="3">
    <location>
        <position position="41"/>
    </location>
    <ligand>
        <name>a divalent metal cation</name>
        <dbReference type="ChEBI" id="CHEBI:60240"/>
    </ligand>
</feature>
<dbReference type="Gene3D" id="1.20.120.450">
    <property type="entry name" value="dinb family like domain"/>
    <property type="match status" value="1"/>
</dbReference>
<keyword evidence="5" id="KW-1185">Reference proteome</keyword>
<dbReference type="SUPFAM" id="SSF109854">
    <property type="entry name" value="DinB/YfiT-like putative metalloenzymes"/>
    <property type="match status" value="1"/>
</dbReference>
<dbReference type="AlphaFoldDB" id="A0A919BNR9"/>
<comment type="caution">
    <text evidence="4">The sequence shown here is derived from an EMBL/GenBank/DDBJ whole genome shotgun (WGS) entry which is preliminary data.</text>
</comment>
<comment type="similarity">
    <text evidence="1">Belongs to the DinB family.</text>
</comment>
<dbReference type="InterPro" id="IPR007837">
    <property type="entry name" value="DinB"/>
</dbReference>
<reference evidence="4" key="1">
    <citation type="journal article" date="2014" name="Int. J. Syst. Evol. Microbiol.">
        <title>Complete genome sequence of Corynebacterium casei LMG S-19264T (=DSM 44701T), isolated from a smear-ripened cheese.</title>
        <authorList>
            <consortium name="US DOE Joint Genome Institute (JGI-PGF)"/>
            <person name="Walter F."/>
            <person name="Albersmeier A."/>
            <person name="Kalinowski J."/>
            <person name="Ruckert C."/>
        </authorList>
    </citation>
    <scope>NUCLEOTIDE SEQUENCE</scope>
    <source>
        <strain evidence="4">KCTC 42731</strain>
    </source>
</reference>
<feature type="binding site" evidence="3">
    <location>
        <position position="129"/>
    </location>
    <ligand>
        <name>a divalent metal cation</name>
        <dbReference type="ChEBI" id="CHEBI:60240"/>
    </ligand>
</feature>
<evidence type="ECO:0000256" key="2">
    <source>
        <dbReference type="ARBA" id="ARBA00022723"/>
    </source>
</evidence>
<evidence type="ECO:0000313" key="4">
    <source>
        <dbReference type="EMBL" id="GHG02891.1"/>
    </source>
</evidence>
<evidence type="ECO:0000313" key="5">
    <source>
        <dbReference type="Proteomes" id="UP000623842"/>
    </source>
</evidence>
<evidence type="ECO:0008006" key="6">
    <source>
        <dbReference type="Google" id="ProtNLM"/>
    </source>
</evidence>
<reference evidence="4" key="2">
    <citation type="submission" date="2020-09" db="EMBL/GenBank/DDBJ databases">
        <authorList>
            <person name="Sun Q."/>
            <person name="Kim S."/>
        </authorList>
    </citation>
    <scope>NUCLEOTIDE SEQUENCE</scope>
    <source>
        <strain evidence="4">KCTC 42731</strain>
    </source>
</reference>
<keyword evidence="2 3" id="KW-0479">Metal-binding</keyword>
<dbReference type="GO" id="GO:0046872">
    <property type="term" value="F:metal ion binding"/>
    <property type="evidence" value="ECO:0007669"/>
    <property type="project" value="UniProtKB-KW"/>
</dbReference>
<dbReference type="InterPro" id="IPR034660">
    <property type="entry name" value="DinB/YfiT-like"/>
</dbReference>
<proteinExistence type="inferred from homology"/>
<name>A0A919BNR9_9GAMM</name>